<organism evidence="1 3">
    <name type="scientific">Didymodactylos carnosus</name>
    <dbReference type="NCBI Taxonomy" id="1234261"/>
    <lineage>
        <taxon>Eukaryota</taxon>
        <taxon>Metazoa</taxon>
        <taxon>Spiralia</taxon>
        <taxon>Gnathifera</taxon>
        <taxon>Rotifera</taxon>
        <taxon>Eurotatoria</taxon>
        <taxon>Bdelloidea</taxon>
        <taxon>Philodinida</taxon>
        <taxon>Philodinidae</taxon>
        <taxon>Didymodactylos</taxon>
    </lineage>
</organism>
<dbReference type="AlphaFoldDB" id="A0A814VIK5"/>
<evidence type="ECO:0000313" key="3">
    <source>
        <dbReference type="Proteomes" id="UP000663829"/>
    </source>
</evidence>
<evidence type="ECO:0000313" key="2">
    <source>
        <dbReference type="EMBL" id="CAF3950147.1"/>
    </source>
</evidence>
<dbReference type="OrthoDB" id="9992119at2759"/>
<accession>A0A814VIK5</accession>
<dbReference type="EMBL" id="CAJOBC010008017">
    <property type="protein sequence ID" value="CAF3950147.1"/>
    <property type="molecule type" value="Genomic_DNA"/>
</dbReference>
<protein>
    <submittedName>
        <fullName evidence="1">Uncharacterized protein</fullName>
    </submittedName>
</protein>
<evidence type="ECO:0000313" key="1">
    <source>
        <dbReference type="EMBL" id="CAF1185923.1"/>
    </source>
</evidence>
<gene>
    <name evidence="1" type="ORF">GPM918_LOCUS22946</name>
    <name evidence="2" type="ORF">SRO942_LOCUS22945</name>
</gene>
<sequence>MFSLTMNGRRLKMADESDTPEVSELKQKINKWLDEHKNVLELNIRETSPNHGLVGYYSVIGQTQNFTQCGTAPDSLFIHSADNMYFNIGFAEKISRTDSVDTLRKQFQFVALDKLPMPDLQAPSNWIITPQTPISSFSDGVTIESFENGRIRYHIDTNFFAVYGNIPQEHPIMDAPSPPGTYLQVRRNFQGKITIDMPMFAT</sequence>
<comment type="caution">
    <text evidence="1">The sequence shown here is derived from an EMBL/GenBank/DDBJ whole genome shotgun (WGS) entry which is preliminary data.</text>
</comment>
<name>A0A814VIK5_9BILA</name>
<keyword evidence="3" id="KW-1185">Reference proteome</keyword>
<dbReference type="Proteomes" id="UP000663829">
    <property type="component" value="Unassembled WGS sequence"/>
</dbReference>
<reference evidence="1" key="1">
    <citation type="submission" date="2021-02" db="EMBL/GenBank/DDBJ databases">
        <authorList>
            <person name="Nowell W R."/>
        </authorList>
    </citation>
    <scope>NUCLEOTIDE SEQUENCE</scope>
</reference>
<dbReference type="EMBL" id="CAJNOQ010008016">
    <property type="protein sequence ID" value="CAF1185923.1"/>
    <property type="molecule type" value="Genomic_DNA"/>
</dbReference>
<proteinExistence type="predicted"/>
<dbReference type="Proteomes" id="UP000681722">
    <property type="component" value="Unassembled WGS sequence"/>
</dbReference>